<reference evidence="2 3" key="1">
    <citation type="journal article" date="2014" name="Int. J. Syst. Evol. Microbiol.">
        <title>Streptomyces hoynatensis sp. nov., isolated from deep marine sediment.</title>
        <authorList>
            <person name="Veyisoglu A."/>
            <person name="Sahin N."/>
        </authorList>
    </citation>
    <scope>NUCLEOTIDE SEQUENCE [LARGE SCALE GENOMIC DNA]</scope>
    <source>
        <strain evidence="2 3">KCTC 29097</strain>
    </source>
</reference>
<feature type="transmembrane region" description="Helical" evidence="1">
    <location>
        <begin position="34"/>
        <end position="53"/>
    </location>
</feature>
<dbReference type="EMBL" id="RBAL01000034">
    <property type="protein sequence ID" value="RKN35921.1"/>
    <property type="molecule type" value="Genomic_DNA"/>
</dbReference>
<evidence type="ECO:0000313" key="3">
    <source>
        <dbReference type="Proteomes" id="UP000272474"/>
    </source>
</evidence>
<evidence type="ECO:0000256" key="1">
    <source>
        <dbReference type="SAM" id="Phobius"/>
    </source>
</evidence>
<keyword evidence="1" id="KW-0472">Membrane</keyword>
<sequence length="63" mass="6780">MRRGLAVLAGFWAAVVALVGLAVTATGAPLAGVPMLVFAFGLGWLTRWLWVLPADSWEARRSR</sequence>
<organism evidence="2 3">
    <name type="scientific">Streptomyces hoynatensis</name>
    <dbReference type="NCBI Taxonomy" id="1141874"/>
    <lineage>
        <taxon>Bacteria</taxon>
        <taxon>Bacillati</taxon>
        <taxon>Actinomycetota</taxon>
        <taxon>Actinomycetes</taxon>
        <taxon>Kitasatosporales</taxon>
        <taxon>Streptomycetaceae</taxon>
        <taxon>Streptomyces</taxon>
    </lineage>
</organism>
<accession>A0A3A9YFP9</accession>
<dbReference type="Proteomes" id="UP000272474">
    <property type="component" value="Unassembled WGS sequence"/>
</dbReference>
<keyword evidence="1" id="KW-0812">Transmembrane</keyword>
<comment type="caution">
    <text evidence="2">The sequence shown here is derived from an EMBL/GenBank/DDBJ whole genome shotgun (WGS) entry which is preliminary data.</text>
</comment>
<keyword evidence="1" id="KW-1133">Transmembrane helix</keyword>
<gene>
    <name evidence="2" type="ORF">D7294_30285</name>
</gene>
<proteinExistence type="predicted"/>
<evidence type="ECO:0000313" key="2">
    <source>
        <dbReference type="EMBL" id="RKN35921.1"/>
    </source>
</evidence>
<dbReference type="AlphaFoldDB" id="A0A3A9YFP9"/>
<name>A0A3A9YFP9_9ACTN</name>
<keyword evidence="3" id="KW-1185">Reference proteome</keyword>
<protein>
    <submittedName>
        <fullName evidence="2">Uncharacterized protein</fullName>
    </submittedName>
</protein>